<organism evidence="1 2">
    <name type="scientific">Hyunsoonleella pacifica</name>
    <dbReference type="NCBI Taxonomy" id="1080224"/>
    <lineage>
        <taxon>Bacteria</taxon>
        <taxon>Pseudomonadati</taxon>
        <taxon>Bacteroidota</taxon>
        <taxon>Flavobacteriia</taxon>
        <taxon>Flavobacteriales</taxon>
        <taxon>Flavobacteriaceae</taxon>
    </lineage>
</organism>
<dbReference type="EMBL" id="SIRS01000005">
    <property type="protein sequence ID" value="TBN14558.1"/>
    <property type="molecule type" value="Genomic_DNA"/>
</dbReference>
<comment type="caution">
    <text evidence="1">The sequence shown here is derived from an EMBL/GenBank/DDBJ whole genome shotgun (WGS) entry which is preliminary data.</text>
</comment>
<evidence type="ECO:0000313" key="1">
    <source>
        <dbReference type="EMBL" id="TBN14558.1"/>
    </source>
</evidence>
<evidence type="ECO:0000313" key="2">
    <source>
        <dbReference type="Proteomes" id="UP000292372"/>
    </source>
</evidence>
<sequence>MMNEIKLIDLPFDIDYGAPIPIIYSTENEVKLSFYLEHKDDNTRGVIIFNGLCQYKFGYPNEEAISGHYLYKKGLYPLSFYEIKNSSWLTEIINSNKVHPYHKDSLFDDYRHFFFPMHDNSFEILAKDFRTEIIEERNKSDRLLM</sequence>
<gene>
    <name evidence="1" type="ORF">EYD46_13385</name>
</gene>
<accession>A0A4V2JAT9</accession>
<keyword evidence="2" id="KW-1185">Reference proteome</keyword>
<dbReference type="OrthoDB" id="5147465at2"/>
<dbReference type="Proteomes" id="UP000292372">
    <property type="component" value="Unassembled WGS sequence"/>
</dbReference>
<proteinExistence type="predicted"/>
<reference evidence="1 2" key="1">
    <citation type="journal article" date="2015" name="Int. J. Syst. Evol. Microbiol.">
        <title>Hyunsoonleella pacifica sp. nov., isolated from seawater of South Pacific Gyre.</title>
        <authorList>
            <person name="Gao X."/>
            <person name="Zhang Z."/>
            <person name="Dai X."/>
            <person name="Zhang X.H."/>
        </authorList>
    </citation>
    <scope>NUCLEOTIDE SEQUENCE [LARGE SCALE GENOMIC DNA]</scope>
    <source>
        <strain evidence="1 2">SW033</strain>
    </source>
</reference>
<protein>
    <submittedName>
        <fullName evidence="1">Uncharacterized protein</fullName>
    </submittedName>
</protein>
<dbReference type="RefSeq" id="WP_130937680.1">
    <property type="nucleotide sequence ID" value="NZ_BMEE01000002.1"/>
</dbReference>
<name>A0A4V2JAT9_9FLAO</name>
<dbReference type="AlphaFoldDB" id="A0A4V2JAT9"/>